<comment type="caution">
    <text evidence="6">The sequence shown here is derived from an EMBL/GenBank/DDBJ whole genome shotgun (WGS) entry which is preliminary data.</text>
</comment>
<keyword evidence="2" id="KW-0238">DNA-binding</keyword>
<keyword evidence="7" id="KW-1185">Reference proteome</keyword>
<keyword evidence="3" id="KW-0804">Transcription</keyword>
<dbReference type="PROSITE" id="PS50042">
    <property type="entry name" value="CNMP_BINDING_3"/>
    <property type="match status" value="1"/>
</dbReference>
<name>A0ABQ5YR62_9BURK</name>
<feature type="domain" description="Cyclic nucleotide-binding" evidence="4">
    <location>
        <begin position="15"/>
        <end position="121"/>
    </location>
</feature>
<dbReference type="InterPro" id="IPR036388">
    <property type="entry name" value="WH-like_DNA-bd_sf"/>
</dbReference>
<dbReference type="PANTHER" id="PTHR24567">
    <property type="entry name" value="CRP FAMILY TRANSCRIPTIONAL REGULATORY PROTEIN"/>
    <property type="match status" value="1"/>
</dbReference>
<dbReference type="SMART" id="SM00419">
    <property type="entry name" value="HTH_CRP"/>
    <property type="match status" value="1"/>
</dbReference>
<dbReference type="Pfam" id="PF13545">
    <property type="entry name" value="HTH_Crp_2"/>
    <property type="match status" value="1"/>
</dbReference>
<reference evidence="7" key="1">
    <citation type="journal article" date="2019" name="Int. J. Syst. Evol. Microbiol.">
        <title>The Global Catalogue of Microorganisms (GCM) 10K type strain sequencing project: providing services to taxonomists for standard genome sequencing and annotation.</title>
        <authorList>
            <consortium name="The Broad Institute Genomics Platform"/>
            <consortium name="The Broad Institute Genome Sequencing Center for Infectious Disease"/>
            <person name="Wu L."/>
            <person name="Ma J."/>
        </authorList>
    </citation>
    <scope>NUCLEOTIDE SEQUENCE [LARGE SCALE GENOMIC DNA]</scope>
    <source>
        <strain evidence="7">NBRC 105857</strain>
    </source>
</reference>
<dbReference type="InterPro" id="IPR018490">
    <property type="entry name" value="cNMP-bd_dom_sf"/>
</dbReference>
<feature type="domain" description="HTH crp-type" evidence="5">
    <location>
        <begin position="152"/>
        <end position="228"/>
    </location>
</feature>
<evidence type="ECO:0000259" key="5">
    <source>
        <dbReference type="PROSITE" id="PS51063"/>
    </source>
</evidence>
<evidence type="ECO:0000313" key="6">
    <source>
        <dbReference type="EMBL" id="GLR25423.1"/>
    </source>
</evidence>
<dbReference type="InterPro" id="IPR036390">
    <property type="entry name" value="WH_DNA-bd_sf"/>
</dbReference>
<dbReference type="PROSITE" id="PS51063">
    <property type="entry name" value="HTH_CRP_2"/>
    <property type="match status" value="1"/>
</dbReference>
<organism evidence="6 7">
    <name type="scientific">Limnobacter litoralis</name>
    <dbReference type="NCBI Taxonomy" id="481366"/>
    <lineage>
        <taxon>Bacteria</taxon>
        <taxon>Pseudomonadati</taxon>
        <taxon>Pseudomonadota</taxon>
        <taxon>Betaproteobacteria</taxon>
        <taxon>Burkholderiales</taxon>
        <taxon>Burkholderiaceae</taxon>
        <taxon>Limnobacter</taxon>
    </lineage>
</organism>
<evidence type="ECO:0000256" key="1">
    <source>
        <dbReference type="ARBA" id="ARBA00023015"/>
    </source>
</evidence>
<evidence type="ECO:0000256" key="3">
    <source>
        <dbReference type="ARBA" id="ARBA00023163"/>
    </source>
</evidence>
<evidence type="ECO:0000313" key="7">
    <source>
        <dbReference type="Proteomes" id="UP001156664"/>
    </source>
</evidence>
<dbReference type="Gene3D" id="1.10.10.10">
    <property type="entry name" value="Winged helix-like DNA-binding domain superfamily/Winged helix DNA-binding domain"/>
    <property type="match status" value="1"/>
</dbReference>
<gene>
    <name evidence="6" type="ORF">GCM10007875_05110</name>
</gene>
<dbReference type="InterPro" id="IPR050397">
    <property type="entry name" value="Env_Response_Regulators"/>
</dbReference>
<evidence type="ECO:0000259" key="4">
    <source>
        <dbReference type="PROSITE" id="PS50042"/>
    </source>
</evidence>
<keyword evidence="1" id="KW-0805">Transcription regulation</keyword>
<dbReference type="CDD" id="cd00038">
    <property type="entry name" value="CAP_ED"/>
    <property type="match status" value="1"/>
</dbReference>
<dbReference type="RefSeq" id="WP_284279771.1">
    <property type="nucleotide sequence ID" value="NZ_BSOJ01000006.1"/>
</dbReference>
<dbReference type="InterPro" id="IPR000595">
    <property type="entry name" value="cNMP-bd_dom"/>
</dbReference>
<evidence type="ECO:0000256" key="2">
    <source>
        <dbReference type="ARBA" id="ARBA00023125"/>
    </source>
</evidence>
<dbReference type="InterPro" id="IPR012318">
    <property type="entry name" value="HTH_CRP"/>
</dbReference>
<dbReference type="Proteomes" id="UP001156664">
    <property type="component" value="Unassembled WGS sequence"/>
</dbReference>
<protein>
    <submittedName>
        <fullName evidence="6">Transcriptional regulator</fullName>
    </submittedName>
</protein>
<sequence>MQASQIHRTLSRGKWYANLSAPLQSALAEQGQVRQLPSGQRLFSRGDCADGIYAVLNGCVQIVGTSRSGVDDKRVILTLIEPPDWFGEICLFDRQPRTHDAIADEPATLLHVRQYTLDTLFAQHPHYWREFGLLLTQKIRLMFGAIEDAALLPTPIRLIRRLVQMTEGYGIRCEQSGILGSRTVNVSQEKLSSILAISRQTVNQILKELENENLIGIRRGSLEILDLQTLKQKAQL</sequence>
<accession>A0ABQ5YR62</accession>
<dbReference type="PANTHER" id="PTHR24567:SF74">
    <property type="entry name" value="HTH-TYPE TRANSCRIPTIONAL REGULATOR ARCR"/>
    <property type="match status" value="1"/>
</dbReference>
<dbReference type="SUPFAM" id="SSF46785">
    <property type="entry name" value="Winged helix' DNA-binding domain"/>
    <property type="match status" value="1"/>
</dbReference>
<dbReference type="SMART" id="SM00100">
    <property type="entry name" value="cNMP"/>
    <property type="match status" value="1"/>
</dbReference>
<proteinExistence type="predicted"/>
<dbReference type="SUPFAM" id="SSF51206">
    <property type="entry name" value="cAMP-binding domain-like"/>
    <property type="match status" value="1"/>
</dbReference>
<dbReference type="EMBL" id="BSOJ01000006">
    <property type="protein sequence ID" value="GLR25423.1"/>
    <property type="molecule type" value="Genomic_DNA"/>
</dbReference>
<dbReference type="Pfam" id="PF00027">
    <property type="entry name" value="cNMP_binding"/>
    <property type="match status" value="1"/>
</dbReference>
<dbReference type="InterPro" id="IPR014710">
    <property type="entry name" value="RmlC-like_jellyroll"/>
</dbReference>
<dbReference type="Gene3D" id="2.60.120.10">
    <property type="entry name" value="Jelly Rolls"/>
    <property type="match status" value="1"/>
</dbReference>